<dbReference type="Proteomes" id="UP000267821">
    <property type="component" value="Unassembled WGS sequence"/>
</dbReference>
<accession>A0A3N4LYL0</accession>
<evidence type="ECO:0000313" key="2">
    <source>
        <dbReference type="EMBL" id="RPB26222.1"/>
    </source>
</evidence>
<dbReference type="OrthoDB" id="5418608at2759"/>
<proteinExistence type="predicted"/>
<evidence type="ECO:0000313" key="3">
    <source>
        <dbReference type="Proteomes" id="UP000267821"/>
    </source>
</evidence>
<sequence>MDPNARADGSRHQSSSGLSFSHRQSSSHSGSHSGSSHKSREERPLGSENSYDSSGRLTNMSHATSAASDRHKHSTGPPGSGQDQYEWIKAQQGMSREDYSPIESLRSGYGSSSLSHHSSGEDSRSGSHSRSGSVTAPNSPPSGPSPSGSYHSGSSRSGSNKSTPGSHGNGPHHNSRSHRDSSGSSHSEFYHSDSHKSSRHNSSHHDGTSSPLTHEPSGSCSRGPHDLCERDQRDKSRRIKCPQAIGNNPNQGPVSPFINRLSHKICYSMGKPRPTEEEKHHKK</sequence>
<name>A0A3N4LYL0_9PEZI</name>
<dbReference type="EMBL" id="ML121535">
    <property type="protein sequence ID" value="RPB26222.1"/>
    <property type="molecule type" value="Genomic_DNA"/>
</dbReference>
<feature type="compositionally biased region" description="Low complexity" evidence="1">
    <location>
        <begin position="145"/>
        <end position="166"/>
    </location>
</feature>
<protein>
    <submittedName>
        <fullName evidence="2">Uncharacterized protein</fullName>
    </submittedName>
</protein>
<keyword evidence="3" id="KW-1185">Reference proteome</keyword>
<feature type="compositionally biased region" description="Low complexity" evidence="1">
    <location>
        <begin position="104"/>
        <end position="117"/>
    </location>
</feature>
<reference evidence="2 3" key="1">
    <citation type="journal article" date="2018" name="Nat. Ecol. Evol.">
        <title>Pezizomycetes genomes reveal the molecular basis of ectomycorrhizal truffle lifestyle.</title>
        <authorList>
            <person name="Murat C."/>
            <person name="Payen T."/>
            <person name="Noel B."/>
            <person name="Kuo A."/>
            <person name="Morin E."/>
            <person name="Chen J."/>
            <person name="Kohler A."/>
            <person name="Krizsan K."/>
            <person name="Balestrini R."/>
            <person name="Da Silva C."/>
            <person name="Montanini B."/>
            <person name="Hainaut M."/>
            <person name="Levati E."/>
            <person name="Barry K.W."/>
            <person name="Belfiori B."/>
            <person name="Cichocki N."/>
            <person name="Clum A."/>
            <person name="Dockter R.B."/>
            <person name="Fauchery L."/>
            <person name="Guy J."/>
            <person name="Iotti M."/>
            <person name="Le Tacon F."/>
            <person name="Lindquist E.A."/>
            <person name="Lipzen A."/>
            <person name="Malagnac F."/>
            <person name="Mello A."/>
            <person name="Molinier V."/>
            <person name="Miyauchi S."/>
            <person name="Poulain J."/>
            <person name="Riccioni C."/>
            <person name="Rubini A."/>
            <person name="Sitrit Y."/>
            <person name="Splivallo R."/>
            <person name="Traeger S."/>
            <person name="Wang M."/>
            <person name="Zifcakova L."/>
            <person name="Wipf D."/>
            <person name="Zambonelli A."/>
            <person name="Paolocci F."/>
            <person name="Nowrousian M."/>
            <person name="Ottonello S."/>
            <person name="Baldrian P."/>
            <person name="Spatafora J.W."/>
            <person name="Henrissat B."/>
            <person name="Nagy L.G."/>
            <person name="Aury J.M."/>
            <person name="Wincker P."/>
            <person name="Grigoriev I.V."/>
            <person name="Bonfante P."/>
            <person name="Martin F.M."/>
        </authorList>
    </citation>
    <scope>NUCLEOTIDE SEQUENCE [LARGE SCALE GENOMIC DNA]</scope>
    <source>
        <strain evidence="2 3">ATCC MYA-4762</strain>
    </source>
</reference>
<feature type="compositionally biased region" description="Low complexity" evidence="1">
    <location>
        <begin position="12"/>
        <end position="36"/>
    </location>
</feature>
<feature type="compositionally biased region" description="Polar residues" evidence="1">
    <location>
        <begin position="47"/>
        <end position="67"/>
    </location>
</feature>
<dbReference type="InParanoid" id="A0A3N4LYL0"/>
<evidence type="ECO:0000256" key="1">
    <source>
        <dbReference type="SAM" id="MobiDB-lite"/>
    </source>
</evidence>
<feature type="region of interest" description="Disordered" evidence="1">
    <location>
        <begin position="1"/>
        <end position="259"/>
    </location>
</feature>
<dbReference type="AlphaFoldDB" id="A0A3N4LYL0"/>
<organism evidence="2 3">
    <name type="scientific">Terfezia boudieri ATCC MYA-4762</name>
    <dbReference type="NCBI Taxonomy" id="1051890"/>
    <lineage>
        <taxon>Eukaryota</taxon>
        <taxon>Fungi</taxon>
        <taxon>Dikarya</taxon>
        <taxon>Ascomycota</taxon>
        <taxon>Pezizomycotina</taxon>
        <taxon>Pezizomycetes</taxon>
        <taxon>Pezizales</taxon>
        <taxon>Pezizaceae</taxon>
        <taxon>Terfezia</taxon>
    </lineage>
</organism>
<feature type="compositionally biased region" description="Polar residues" evidence="1">
    <location>
        <begin position="208"/>
        <end position="220"/>
    </location>
</feature>
<gene>
    <name evidence="2" type="ORF">L211DRAFT_847379</name>
</gene>
<feature type="compositionally biased region" description="Basic and acidic residues" evidence="1">
    <location>
        <begin position="223"/>
        <end position="234"/>
    </location>
</feature>